<dbReference type="RefSeq" id="WP_377494759.1">
    <property type="nucleotide sequence ID" value="NZ_JBHMDO010000022.1"/>
</dbReference>
<protein>
    <submittedName>
        <fullName evidence="1">XRE family transcriptional regulator</fullName>
    </submittedName>
</protein>
<evidence type="ECO:0000313" key="1">
    <source>
        <dbReference type="EMBL" id="MFB9326971.1"/>
    </source>
</evidence>
<dbReference type="EMBL" id="JBHMDO010000022">
    <property type="protein sequence ID" value="MFB9326971.1"/>
    <property type="molecule type" value="Genomic_DNA"/>
</dbReference>
<reference evidence="1 2" key="1">
    <citation type="submission" date="2024-09" db="EMBL/GenBank/DDBJ databases">
        <authorList>
            <person name="Sun Q."/>
            <person name="Mori K."/>
        </authorList>
    </citation>
    <scope>NUCLEOTIDE SEQUENCE [LARGE SCALE GENOMIC DNA]</scope>
    <source>
        <strain evidence="1 2">TISTR 2452</strain>
    </source>
</reference>
<keyword evidence="2" id="KW-1185">Reference proteome</keyword>
<dbReference type="Proteomes" id="UP001589747">
    <property type="component" value="Unassembled WGS sequence"/>
</dbReference>
<organism evidence="1 2">
    <name type="scientific">Paenibacillus aurantiacus</name>
    <dbReference type="NCBI Taxonomy" id="1936118"/>
    <lineage>
        <taxon>Bacteria</taxon>
        <taxon>Bacillati</taxon>
        <taxon>Bacillota</taxon>
        <taxon>Bacilli</taxon>
        <taxon>Bacillales</taxon>
        <taxon>Paenibacillaceae</taxon>
        <taxon>Paenibacillus</taxon>
    </lineage>
</organism>
<evidence type="ECO:0000313" key="2">
    <source>
        <dbReference type="Proteomes" id="UP001589747"/>
    </source>
</evidence>
<sequence length="168" mass="18720">MEFGSMLDSVLTERKETQLQAAASLNASNSAISKVTLGTRKPSKELMQSAVAYYDEPFLAVAAATEATGGAFVPYMNNADLHRASTHLKTMEELEEAVTAMRLAPITKRKDQLSADERELIRRAIFECVEAITALTHHVAVLCKEYAFSWFGVWKEHRAKLKAHKYIS</sequence>
<name>A0ABV5KP25_9BACL</name>
<accession>A0ABV5KP25</accession>
<proteinExistence type="predicted"/>
<comment type="caution">
    <text evidence="1">The sequence shown here is derived from an EMBL/GenBank/DDBJ whole genome shotgun (WGS) entry which is preliminary data.</text>
</comment>
<gene>
    <name evidence="1" type="ORF">ACFFSY_13670</name>
</gene>